<dbReference type="EMBL" id="CM051400">
    <property type="protein sequence ID" value="KAJ4714569.1"/>
    <property type="molecule type" value="Genomic_DNA"/>
</dbReference>
<accession>A0ACC1XV18</accession>
<organism evidence="1 2">
    <name type="scientific">Melia azedarach</name>
    <name type="common">Chinaberry tree</name>
    <dbReference type="NCBI Taxonomy" id="155640"/>
    <lineage>
        <taxon>Eukaryota</taxon>
        <taxon>Viridiplantae</taxon>
        <taxon>Streptophyta</taxon>
        <taxon>Embryophyta</taxon>
        <taxon>Tracheophyta</taxon>
        <taxon>Spermatophyta</taxon>
        <taxon>Magnoliopsida</taxon>
        <taxon>eudicotyledons</taxon>
        <taxon>Gunneridae</taxon>
        <taxon>Pentapetalae</taxon>
        <taxon>rosids</taxon>
        <taxon>malvids</taxon>
        <taxon>Sapindales</taxon>
        <taxon>Meliaceae</taxon>
        <taxon>Melia</taxon>
    </lineage>
</organism>
<sequence length="470" mass="53643">MADNSKLQIAMFPWLAFGHMIPWLKLAKLIAQKGHKIFFISTPRNIDRLPKLPPNLASSIHFVKLPLPRVHNLPEYAEATIDLAYNQVSYLKKAADFLQEPLKQLLQSLAPDWLLFDFTAYWLPAIARQLGIPNGFFSIYIAAAVAYYGPSSVLINGSDDLKTPEDYTRVPKWVPFSTTVAYRLFEARKIFDMFSGDESDVSAAYRFGESVKGCDIIAVRSCKEFEPEWLQLVEQLHQKPVFPVGELPTTGNDTEEETETWRWIKDWLDRQEKGSVLYIAFGSEAKPSQEELTEIALGLELSKLPFFWVLKKRLGQADTELIDLPDGFEERTKGRGIVYTSWAPQLKILGHDSVGGFLTHSGWSSVVEALQFGRALVLLTFYADQGLNAKLLQEKNIGYVIPRDEEDGSFTSNSVAESLKLVLVEEDGEIYRNKAKEMKGLFGDRDRQDLYVNNFLEYLETHRYLHKKWK</sequence>
<evidence type="ECO:0000313" key="2">
    <source>
        <dbReference type="Proteomes" id="UP001164539"/>
    </source>
</evidence>
<proteinExistence type="predicted"/>
<keyword evidence="2" id="KW-1185">Reference proteome</keyword>
<dbReference type="Proteomes" id="UP001164539">
    <property type="component" value="Chromosome 7"/>
</dbReference>
<protein>
    <submittedName>
        <fullName evidence="1">UDP-glycosyltransferase</fullName>
    </submittedName>
</protein>
<reference evidence="1 2" key="1">
    <citation type="journal article" date="2023" name="Science">
        <title>Complex scaffold remodeling in plant triterpene biosynthesis.</title>
        <authorList>
            <person name="De La Pena R."/>
            <person name="Hodgson H."/>
            <person name="Liu J.C."/>
            <person name="Stephenson M.J."/>
            <person name="Martin A.C."/>
            <person name="Owen C."/>
            <person name="Harkess A."/>
            <person name="Leebens-Mack J."/>
            <person name="Jimenez L.E."/>
            <person name="Osbourn A."/>
            <person name="Sattely E.S."/>
        </authorList>
    </citation>
    <scope>NUCLEOTIDE SEQUENCE [LARGE SCALE GENOMIC DNA]</scope>
    <source>
        <strain evidence="2">cv. JPN11</strain>
        <tissue evidence="1">Leaf</tissue>
    </source>
</reference>
<name>A0ACC1XV18_MELAZ</name>
<gene>
    <name evidence="1" type="ORF">OWV82_013036</name>
</gene>
<comment type="caution">
    <text evidence="1">The sequence shown here is derived from an EMBL/GenBank/DDBJ whole genome shotgun (WGS) entry which is preliminary data.</text>
</comment>
<evidence type="ECO:0000313" key="1">
    <source>
        <dbReference type="EMBL" id="KAJ4714569.1"/>
    </source>
</evidence>